<evidence type="ECO:0000256" key="2">
    <source>
        <dbReference type="ARBA" id="ARBA00022857"/>
    </source>
</evidence>
<name>A0ABP1E097_9APHY</name>
<dbReference type="EMBL" id="OZ037950">
    <property type="protein sequence ID" value="CAL1712927.1"/>
    <property type="molecule type" value="Genomic_DNA"/>
</dbReference>
<evidence type="ECO:0000256" key="1">
    <source>
        <dbReference type="ARBA" id="ARBA00007905"/>
    </source>
</evidence>
<dbReference type="InterPro" id="IPR036812">
    <property type="entry name" value="NAD(P)_OxRdtase_dom_sf"/>
</dbReference>
<keyword evidence="2" id="KW-0521">NADP</keyword>
<gene>
    <name evidence="6" type="ORF">GFSPODELE1_LOCUS9069</name>
</gene>
<feature type="domain" description="NADP-dependent oxidoreductase" evidence="5">
    <location>
        <begin position="24"/>
        <end position="260"/>
    </location>
</feature>
<proteinExistence type="inferred from homology"/>
<feature type="transmembrane region" description="Helical" evidence="4">
    <location>
        <begin position="282"/>
        <end position="308"/>
    </location>
</feature>
<evidence type="ECO:0000313" key="7">
    <source>
        <dbReference type="Proteomes" id="UP001497453"/>
    </source>
</evidence>
<keyword evidence="3" id="KW-0560">Oxidoreductase</keyword>
<dbReference type="InterPro" id="IPR020471">
    <property type="entry name" value="AKR"/>
</dbReference>
<keyword evidence="4" id="KW-0812">Transmembrane</keyword>
<dbReference type="PROSITE" id="PS00062">
    <property type="entry name" value="ALDOKETO_REDUCTASE_2"/>
    <property type="match status" value="1"/>
</dbReference>
<keyword evidence="7" id="KW-1185">Reference proteome</keyword>
<evidence type="ECO:0000256" key="4">
    <source>
        <dbReference type="SAM" id="Phobius"/>
    </source>
</evidence>
<organism evidence="6 7">
    <name type="scientific">Somion occarium</name>
    <dbReference type="NCBI Taxonomy" id="3059160"/>
    <lineage>
        <taxon>Eukaryota</taxon>
        <taxon>Fungi</taxon>
        <taxon>Dikarya</taxon>
        <taxon>Basidiomycota</taxon>
        <taxon>Agaricomycotina</taxon>
        <taxon>Agaricomycetes</taxon>
        <taxon>Polyporales</taxon>
        <taxon>Cerrenaceae</taxon>
        <taxon>Somion</taxon>
    </lineage>
</organism>
<dbReference type="Pfam" id="PF00248">
    <property type="entry name" value="Aldo_ket_red"/>
    <property type="match status" value="1"/>
</dbReference>
<keyword evidence="4" id="KW-0472">Membrane</keyword>
<dbReference type="CDD" id="cd19120">
    <property type="entry name" value="AKR_AKR3C2-3"/>
    <property type="match status" value="1"/>
</dbReference>
<reference evidence="7" key="1">
    <citation type="submission" date="2024-04" db="EMBL/GenBank/DDBJ databases">
        <authorList>
            <person name="Shaw F."/>
            <person name="Minotto A."/>
        </authorList>
    </citation>
    <scope>NUCLEOTIDE SEQUENCE [LARGE SCALE GENOMIC DNA]</scope>
</reference>
<dbReference type="Proteomes" id="UP001497453">
    <property type="component" value="Chromosome 7"/>
</dbReference>
<dbReference type="PRINTS" id="PR00069">
    <property type="entry name" value="ALDKETRDTASE"/>
</dbReference>
<dbReference type="InterPro" id="IPR044494">
    <property type="entry name" value="AKR3C2/3"/>
</dbReference>
<evidence type="ECO:0000256" key="3">
    <source>
        <dbReference type="ARBA" id="ARBA00023002"/>
    </source>
</evidence>
<accession>A0ABP1E097</accession>
<comment type="similarity">
    <text evidence="1">Belongs to the aldo/keto reductase family.</text>
</comment>
<dbReference type="InterPro" id="IPR023210">
    <property type="entry name" value="NADP_OxRdtase_dom"/>
</dbReference>
<dbReference type="PIRSF" id="PIRSF000097">
    <property type="entry name" value="AKR"/>
    <property type="match status" value="1"/>
</dbReference>
<sequence>MPFGTVTLNDGNKMPTIAFGTGSKWKGHDVTAYVEQAIELGFSHIDTAQFYRTERFVGDAIRESGLDRSDLFITTKYSGIGTAQQAINKSLANLGLKQVDLYLIHSPRIVPPGTWQKLERIQESGLAKSIGVSNYTLDLLQALVKDSKVVPAVNQILFHPYNYEENKELLEWSAKHGIVTEAYSSLAPITRFPGGPVDKPVNAAAKRLGATPTQVILTWVRSKGVVIVTTSSRKDHMQEYLDVAELPSLTDEEIAAIDEAGAKGVSKSVLITRFLPNTPTWLWIRTVALFSINLALVYAIAYPLYVLYNSLA</sequence>
<dbReference type="PANTHER" id="PTHR43827">
    <property type="entry name" value="2,5-DIKETO-D-GLUCONIC ACID REDUCTASE"/>
    <property type="match status" value="1"/>
</dbReference>
<dbReference type="Gene3D" id="3.20.20.100">
    <property type="entry name" value="NADP-dependent oxidoreductase domain"/>
    <property type="match status" value="1"/>
</dbReference>
<keyword evidence="4" id="KW-1133">Transmembrane helix</keyword>
<protein>
    <recommendedName>
        <fullName evidence="5">NADP-dependent oxidoreductase domain-containing protein</fullName>
    </recommendedName>
</protein>
<dbReference type="PANTHER" id="PTHR43827:SF3">
    <property type="entry name" value="NADP-DEPENDENT OXIDOREDUCTASE DOMAIN-CONTAINING PROTEIN"/>
    <property type="match status" value="1"/>
</dbReference>
<evidence type="ECO:0000313" key="6">
    <source>
        <dbReference type="EMBL" id="CAL1712927.1"/>
    </source>
</evidence>
<dbReference type="SUPFAM" id="SSF51430">
    <property type="entry name" value="NAD(P)-linked oxidoreductase"/>
    <property type="match status" value="1"/>
</dbReference>
<dbReference type="InterPro" id="IPR018170">
    <property type="entry name" value="Aldo/ket_reductase_CS"/>
</dbReference>
<evidence type="ECO:0000259" key="5">
    <source>
        <dbReference type="Pfam" id="PF00248"/>
    </source>
</evidence>